<reference evidence="2 3" key="1">
    <citation type="submission" date="2016-10" db="EMBL/GenBank/DDBJ databases">
        <authorList>
            <person name="Varghese N."/>
            <person name="Submissions S."/>
        </authorList>
    </citation>
    <scope>NUCLEOTIDE SEQUENCE [LARGE SCALE GENOMIC DNA]</scope>
    <source>
        <strain evidence="2 3">DSM 1361</strain>
    </source>
</reference>
<keyword evidence="3" id="KW-1185">Reference proteome</keyword>
<dbReference type="InterPro" id="IPR009671">
    <property type="entry name" value="RraB_dom"/>
</dbReference>
<dbReference type="Pfam" id="PF06877">
    <property type="entry name" value="RraB"/>
    <property type="match status" value="1"/>
</dbReference>
<gene>
    <name evidence="2" type="ORF">SAMN02910344_02126</name>
</gene>
<evidence type="ECO:0000259" key="1">
    <source>
        <dbReference type="Pfam" id="PF06877"/>
    </source>
</evidence>
<protein>
    <recommendedName>
        <fullName evidence="1">Regulator of ribonuclease activity B domain-containing protein</fullName>
    </recommendedName>
</protein>
<accession>A0A662ZL52</accession>
<feature type="domain" description="Regulator of ribonuclease activity B" evidence="1">
    <location>
        <begin position="29"/>
        <end position="134"/>
    </location>
</feature>
<dbReference type="Gene3D" id="3.30.70.970">
    <property type="entry name" value="RraB-like"/>
    <property type="match status" value="1"/>
</dbReference>
<evidence type="ECO:0000313" key="2">
    <source>
        <dbReference type="EMBL" id="SFP71477.1"/>
    </source>
</evidence>
<evidence type="ECO:0000313" key="3">
    <source>
        <dbReference type="Proteomes" id="UP000243745"/>
    </source>
</evidence>
<dbReference type="OrthoDB" id="7065464at2"/>
<dbReference type="AlphaFoldDB" id="A0A662ZL52"/>
<name>A0A662ZL52_9GAMM</name>
<proteinExistence type="predicted"/>
<dbReference type="SUPFAM" id="SSF89946">
    <property type="entry name" value="Hypothetical protein VC0424"/>
    <property type="match status" value="1"/>
</dbReference>
<dbReference type="RefSeq" id="WP_093143549.1">
    <property type="nucleotide sequence ID" value="NZ_FOXF01000061.1"/>
</dbReference>
<dbReference type="Proteomes" id="UP000243745">
    <property type="component" value="Unassembled WGS sequence"/>
</dbReference>
<dbReference type="EMBL" id="FOXF01000061">
    <property type="protein sequence ID" value="SFP71477.1"/>
    <property type="molecule type" value="Genomic_DNA"/>
</dbReference>
<dbReference type="InterPro" id="IPR036701">
    <property type="entry name" value="RraB-like_sf"/>
</dbReference>
<organism evidence="2 3">
    <name type="scientific">Ruminobacter amylophilus</name>
    <dbReference type="NCBI Taxonomy" id="867"/>
    <lineage>
        <taxon>Bacteria</taxon>
        <taxon>Pseudomonadati</taxon>
        <taxon>Pseudomonadota</taxon>
        <taxon>Gammaproteobacteria</taxon>
        <taxon>Aeromonadales</taxon>
        <taxon>Succinivibrionaceae</taxon>
        <taxon>Ruminobacter</taxon>
    </lineage>
</organism>
<sequence length="140" mass="16302">MSLDYEDRGPLSAIKDYAKFNDLDNFYHMTDQIVGEILADGNPEDEEYDIIHYFSSLNFANLEKFVVEVNNVFGDEIYIEDPDECFDEEYKETFFSVSIIITHPKLDAQAIYDEITKLVSICNEFNVAYDGWGTQFEDEE</sequence>